<accession>A0A6A4NXT6</accession>
<feature type="region of interest" description="Disordered" evidence="1">
    <location>
        <begin position="183"/>
        <end position="213"/>
    </location>
</feature>
<dbReference type="PROSITE" id="PS51257">
    <property type="entry name" value="PROKAR_LIPOPROTEIN"/>
    <property type="match status" value="1"/>
</dbReference>
<dbReference type="AlphaFoldDB" id="A0A6A4NXT6"/>
<feature type="region of interest" description="Disordered" evidence="1">
    <location>
        <begin position="1"/>
        <end position="22"/>
    </location>
</feature>
<feature type="compositionally biased region" description="Basic and acidic residues" evidence="1">
    <location>
        <begin position="198"/>
        <end position="213"/>
    </location>
</feature>
<sequence length="450" mass="51246">MKHSTSSHSSQSSSSSSSSSSCTTNLDSTMCNSNSKSSNNGTQGGCFNAILRRILCSGGLQTHPSDQIREFQCSNSVMCGKDQSFKAKQNAVVAAAVEVATATPPGIVARLMGLETMVESKPGSLSRSKSMNYVDYLGECNRMESFHKRVKSTVSFREMPTFSLLENENFLVLSFEKESENKEFKSNGRKGKMGFADLKQKKSGKERSELKENKREKVYGENILNEKEKLGKRMHGMQCRDVESYGKFQEITNIWPHFKDFSEKNYFASEAEKLSKINNHKEVMVSERLKRRRRKKKKNSFTEKMREIEYKSEDSSPVSVLQFEHKACETEVDSLVFGLSPRRKLSPSVENEQHFLSRSDDNVMIEETKVKELENMKFEGSKKKEKHSKEYIDIWGEVCRVAEDEYAETNQIQAWMNKEGEFGSVSADCELQIFDDLLNELIDQLVGYPI</sequence>
<keyword evidence="3" id="KW-1185">Reference proteome</keyword>
<evidence type="ECO:0000313" key="3">
    <source>
        <dbReference type="Proteomes" id="UP000447434"/>
    </source>
</evidence>
<dbReference type="EMBL" id="WOCE01000018">
    <property type="protein sequence ID" value="KAE9594172.1"/>
    <property type="molecule type" value="Genomic_DNA"/>
</dbReference>
<evidence type="ECO:0000256" key="1">
    <source>
        <dbReference type="SAM" id="MobiDB-lite"/>
    </source>
</evidence>
<dbReference type="PANTHER" id="PTHR35499:SF1">
    <property type="entry name" value="DUF3741 DOMAIN-CONTAINING PROTEIN"/>
    <property type="match status" value="1"/>
</dbReference>
<comment type="caution">
    <text evidence="2">The sequence shown here is derived from an EMBL/GenBank/DDBJ whole genome shotgun (WGS) entry which is preliminary data.</text>
</comment>
<proteinExistence type="predicted"/>
<gene>
    <name evidence="2" type="ORF">Lalb_Chr18g0050991</name>
</gene>
<protein>
    <submittedName>
        <fullName evidence="2">Uncharacterized protein</fullName>
    </submittedName>
</protein>
<dbReference type="Proteomes" id="UP000447434">
    <property type="component" value="Chromosome 18"/>
</dbReference>
<feature type="compositionally biased region" description="Low complexity" evidence="1">
    <location>
        <begin position="1"/>
        <end position="21"/>
    </location>
</feature>
<dbReference type="OrthoDB" id="1924799at2759"/>
<organism evidence="2 3">
    <name type="scientific">Lupinus albus</name>
    <name type="common">White lupine</name>
    <name type="synonym">Lupinus termis</name>
    <dbReference type="NCBI Taxonomy" id="3870"/>
    <lineage>
        <taxon>Eukaryota</taxon>
        <taxon>Viridiplantae</taxon>
        <taxon>Streptophyta</taxon>
        <taxon>Embryophyta</taxon>
        <taxon>Tracheophyta</taxon>
        <taxon>Spermatophyta</taxon>
        <taxon>Magnoliopsida</taxon>
        <taxon>eudicotyledons</taxon>
        <taxon>Gunneridae</taxon>
        <taxon>Pentapetalae</taxon>
        <taxon>rosids</taxon>
        <taxon>fabids</taxon>
        <taxon>Fabales</taxon>
        <taxon>Fabaceae</taxon>
        <taxon>Papilionoideae</taxon>
        <taxon>50 kb inversion clade</taxon>
        <taxon>genistoids sensu lato</taxon>
        <taxon>core genistoids</taxon>
        <taxon>Genisteae</taxon>
        <taxon>Lupinus</taxon>
    </lineage>
</organism>
<evidence type="ECO:0000313" key="2">
    <source>
        <dbReference type="EMBL" id="KAE9594172.1"/>
    </source>
</evidence>
<reference evidence="3" key="1">
    <citation type="journal article" date="2020" name="Nat. Commun.">
        <title>Genome sequence of the cluster root forming white lupin.</title>
        <authorList>
            <person name="Hufnagel B."/>
            <person name="Marques A."/>
            <person name="Soriano A."/>
            <person name="Marques L."/>
            <person name="Divol F."/>
            <person name="Doumas P."/>
            <person name="Sallet E."/>
            <person name="Mancinotti D."/>
            <person name="Carrere S."/>
            <person name="Marande W."/>
            <person name="Arribat S."/>
            <person name="Keller J."/>
            <person name="Huneau C."/>
            <person name="Blein T."/>
            <person name="Aime D."/>
            <person name="Laguerre M."/>
            <person name="Taylor J."/>
            <person name="Schubert V."/>
            <person name="Nelson M."/>
            <person name="Geu-Flores F."/>
            <person name="Crespi M."/>
            <person name="Gallardo-Guerrero K."/>
            <person name="Delaux P.-M."/>
            <person name="Salse J."/>
            <person name="Berges H."/>
            <person name="Guyot R."/>
            <person name="Gouzy J."/>
            <person name="Peret B."/>
        </authorList>
    </citation>
    <scope>NUCLEOTIDE SEQUENCE [LARGE SCALE GENOMIC DNA]</scope>
    <source>
        <strain evidence="3">cv. Amiga</strain>
    </source>
</reference>
<name>A0A6A4NXT6_LUPAL</name>
<dbReference type="PANTHER" id="PTHR35499">
    <property type="entry name" value="OS05G0128300 PROTEIN"/>
    <property type="match status" value="1"/>
</dbReference>